<comment type="similarity">
    <text evidence="12 14">Belongs to the cytochrome b5 family.</text>
</comment>
<dbReference type="AlphaFoldDB" id="A0AAV6U5Z4"/>
<dbReference type="InterPro" id="IPR036400">
    <property type="entry name" value="Cyt_B5-like_heme/steroid_sf"/>
</dbReference>
<evidence type="ECO:0000256" key="7">
    <source>
        <dbReference type="ARBA" id="ARBA00022848"/>
    </source>
</evidence>
<dbReference type="FunFam" id="3.10.120.10:FF:000002">
    <property type="entry name" value="Cytochrome b5 type B"/>
    <property type="match status" value="1"/>
</dbReference>
<evidence type="ECO:0000313" key="16">
    <source>
        <dbReference type="EMBL" id="KAG8179045.1"/>
    </source>
</evidence>
<evidence type="ECO:0000256" key="2">
    <source>
        <dbReference type="ARBA" id="ARBA00022448"/>
    </source>
</evidence>
<dbReference type="PRINTS" id="PR00363">
    <property type="entry name" value="CYTOCHROMEB5"/>
</dbReference>
<keyword evidence="9 14" id="KW-0408">Iron</keyword>
<accession>A0AAV6U5Z4</accession>
<evidence type="ECO:0000256" key="1">
    <source>
        <dbReference type="ARBA" id="ARBA00004131"/>
    </source>
</evidence>
<evidence type="ECO:0000259" key="15">
    <source>
        <dbReference type="PROSITE" id="PS50255"/>
    </source>
</evidence>
<organism evidence="16 17">
    <name type="scientific">Oedothorax gibbosus</name>
    <dbReference type="NCBI Taxonomy" id="931172"/>
    <lineage>
        <taxon>Eukaryota</taxon>
        <taxon>Metazoa</taxon>
        <taxon>Ecdysozoa</taxon>
        <taxon>Arthropoda</taxon>
        <taxon>Chelicerata</taxon>
        <taxon>Arachnida</taxon>
        <taxon>Araneae</taxon>
        <taxon>Araneomorphae</taxon>
        <taxon>Entelegynae</taxon>
        <taxon>Araneoidea</taxon>
        <taxon>Linyphiidae</taxon>
        <taxon>Erigoninae</taxon>
        <taxon>Oedothorax</taxon>
    </lineage>
</organism>
<keyword evidence="6" id="KW-0256">Endoplasmic reticulum</keyword>
<dbReference type="SUPFAM" id="SSF55856">
    <property type="entry name" value="Cytochrome b5-like heme/steroid binding domain"/>
    <property type="match status" value="1"/>
</dbReference>
<name>A0AAV6U5Z4_9ARAC</name>
<keyword evidence="2" id="KW-0813">Transport</keyword>
<dbReference type="PANTHER" id="PTHR19359">
    <property type="entry name" value="CYTOCHROME B5"/>
    <property type="match status" value="1"/>
</dbReference>
<dbReference type="Proteomes" id="UP000827092">
    <property type="component" value="Unassembled WGS sequence"/>
</dbReference>
<comment type="caution">
    <text evidence="16">The sequence shown here is derived from an EMBL/GenBank/DDBJ whole genome shotgun (WGS) entry which is preliminary data.</text>
</comment>
<dbReference type="GO" id="GO:0020037">
    <property type="term" value="F:heme binding"/>
    <property type="evidence" value="ECO:0007669"/>
    <property type="project" value="UniProtKB-UniRule"/>
</dbReference>
<keyword evidence="14" id="KW-1133">Transmembrane helix</keyword>
<dbReference type="PROSITE" id="PS50255">
    <property type="entry name" value="CYTOCHROME_B5_2"/>
    <property type="match status" value="1"/>
</dbReference>
<dbReference type="PANTHER" id="PTHR19359:SF150">
    <property type="entry name" value="CYTOCHROME B5"/>
    <property type="match status" value="1"/>
</dbReference>
<dbReference type="Pfam" id="PF00173">
    <property type="entry name" value="Cyt-b5"/>
    <property type="match status" value="1"/>
</dbReference>
<evidence type="ECO:0000256" key="13">
    <source>
        <dbReference type="ARBA" id="ARBA00039806"/>
    </source>
</evidence>
<evidence type="ECO:0000313" key="17">
    <source>
        <dbReference type="Proteomes" id="UP000827092"/>
    </source>
</evidence>
<sequence length="163" mass="18495">MNFSLLAAFVFWILSYFQSSSTFAPNLLFQLLKEFTFIMSDEKPKTYTLKEISEHSSNDSVWVLINNGVYDVSKFLEEHPGGPEVLMDWAGKEATEAFEDVGHSSDARELMKNYKIGELCEEDQKSKAKVNGTSSCIFMKILIPISVVLTAIVIFKAYSHFKK</sequence>
<keyword evidence="8" id="KW-0249">Electron transport</keyword>
<dbReference type="EMBL" id="JAFNEN010000652">
    <property type="protein sequence ID" value="KAG8179045.1"/>
    <property type="molecule type" value="Genomic_DNA"/>
</dbReference>
<keyword evidence="5 14" id="KW-0479">Metal-binding</keyword>
<reference evidence="16 17" key="1">
    <citation type="journal article" date="2022" name="Nat. Ecol. Evol.">
        <title>A masculinizing supergene underlies an exaggerated male reproductive morph in a spider.</title>
        <authorList>
            <person name="Hendrickx F."/>
            <person name="De Corte Z."/>
            <person name="Sonet G."/>
            <person name="Van Belleghem S.M."/>
            <person name="Kostlbacher S."/>
            <person name="Vangestel C."/>
        </authorList>
    </citation>
    <scope>NUCLEOTIDE SEQUENCE [LARGE SCALE GENOMIC DNA]</scope>
    <source>
        <strain evidence="16">W744_W776</strain>
    </source>
</reference>
<evidence type="ECO:0000256" key="11">
    <source>
        <dbReference type="ARBA" id="ARBA00037877"/>
    </source>
</evidence>
<keyword evidence="17" id="KW-1185">Reference proteome</keyword>
<keyword evidence="10 14" id="KW-0472">Membrane</keyword>
<evidence type="ECO:0000256" key="8">
    <source>
        <dbReference type="ARBA" id="ARBA00022982"/>
    </source>
</evidence>
<evidence type="ECO:0000256" key="9">
    <source>
        <dbReference type="ARBA" id="ARBA00023004"/>
    </source>
</evidence>
<evidence type="ECO:0000256" key="10">
    <source>
        <dbReference type="ARBA" id="ARBA00023136"/>
    </source>
</evidence>
<dbReference type="Gene3D" id="3.10.120.10">
    <property type="entry name" value="Cytochrome b5-like heme/steroid binding domain"/>
    <property type="match status" value="1"/>
</dbReference>
<keyword evidence="3 14" id="KW-0349">Heme</keyword>
<dbReference type="PROSITE" id="PS00191">
    <property type="entry name" value="CYTOCHROME_B5_1"/>
    <property type="match status" value="1"/>
</dbReference>
<feature type="transmembrane region" description="Helical" evidence="14">
    <location>
        <begin position="137"/>
        <end position="158"/>
    </location>
</feature>
<evidence type="ECO:0000256" key="12">
    <source>
        <dbReference type="ARBA" id="ARBA00038168"/>
    </source>
</evidence>
<evidence type="ECO:0000256" key="3">
    <source>
        <dbReference type="ARBA" id="ARBA00022617"/>
    </source>
</evidence>
<dbReference type="InterPro" id="IPR018506">
    <property type="entry name" value="Cyt_B5_heme-BS"/>
</dbReference>
<evidence type="ECO:0000256" key="4">
    <source>
        <dbReference type="ARBA" id="ARBA00022692"/>
    </source>
</evidence>
<comment type="subcellular location">
    <subcellularLocation>
        <location evidence="1">Endoplasmic reticulum membrane</location>
        <topology evidence="1">Single-pass membrane protein</topology>
        <orientation evidence="1">Cytoplasmic side</orientation>
    </subcellularLocation>
    <subcellularLocation>
        <location evidence="11">Microsome membrane</location>
        <topology evidence="11">Single-pass membrane protein</topology>
        <orientation evidence="11">Cytoplasmic side</orientation>
    </subcellularLocation>
</comment>
<dbReference type="GO" id="GO:0005789">
    <property type="term" value="C:endoplasmic reticulum membrane"/>
    <property type="evidence" value="ECO:0007669"/>
    <property type="project" value="UniProtKB-SubCell"/>
</dbReference>
<feature type="domain" description="Cytochrome b5 heme-binding" evidence="15">
    <location>
        <begin position="44"/>
        <end position="120"/>
    </location>
</feature>
<dbReference type="InterPro" id="IPR050668">
    <property type="entry name" value="Cytochrome_b5"/>
</dbReference>
<keyword evidence="7" id="KW-0492">Microsome</keyword>
<proteinExistence type="inferred from homology"/>
<dbReference type="SMART" id="SM01117">
    <property type="entry name" value="Cyt-b5"/>
    <property type="match status" value="1"/>
</dbReference>
<evidence type="ECO:0000256" key="14">
    <source>
        <dbReference type="RuleBase" id="RU362121"/>
    </source>
</evidence>
<protein>
    <recommendedName>
        <fullName evidence="13">Cytochrome b5</fullName>
    </recommendedName>
</protein>
<gene>
    <name evidence="16" type="ORF">JTE90_016052</name>
</gene>
<dbReference type="GO" id="GO:0046872">
    <property type="term" value="F:metal ion binding"/>
    <property type="evidence" value="ECO:0007669"/>
    <property type="project" value="UniProtKB-UniRule"/>
</dbReference>
<keyword evidence="4 14" id="KW-0812">Transmembrane</keyword>
<dbReference type="InterPro" id="IPR001199">
    <property type="entry name" value="Cyt_B5-like_heme/steroid-bd"/>
</dbReference>
<evidence type="ECO:0000256" key="5">
    <source>
        <dbReference type="ARBA" id="ARBA00022723"/>
    </source>
</evidence>
<evidence type="ECO:0000256" key="6">
    <source>
        <dbReference type="ARBA" id="ARBA00022824"/>
    </source>
</evidence>